<keyword evidence="3" id="KW-1185">Reference proteome</keyword>
<evidence type="ECO:0000313" key="2">
    <source>
        <dbReference type="EMBL" id="KGE87845.1"/>
    </source>
</evidence>
<protein>
    <submittedName>
        <fullName evidence="2">Uncharacterized protein</fullName>
    </submittedName>
</protein>
<evidence type="ECO:0000313" key="3">
    <source>
        <dbReference type="Proteomes" id="UP000029736"/>
    </source>
</evidence>
<dbReference type="Proteomes" id="UP000029736">
    <property type="component" value="Unassembled WGS sequence"/>
</dbReference>
<accession>A0A098S6X5</accession>
<dbReference type="STRING" id="1524460.IX84_11985"/>
<sequence>MLRLICLIGLTVCLSACYSGSGGVNPLIEQIIEDIVIEGKSKFRIRKDLAKQSSARIGLVNVLIRKDSSMLSGLLGLSNYDFSISSFNIEALNARFKEVEIIEVSADDFEEKGFDYYTASFMMQNRLNAILVCSDRYRIEDAADDGTSFINACFFWNKNVRLIQYEVLSENGGYRLGESRFLN</sequence>
<proteinExistence type="predicted"/>
<evidence type="ECO:0000256" key="1">
    <source>
        <dbReference type="SAM" id="SignalP"/>
    </source>
</evidence>
<comment type="caution">
    <text evidence="2">The sequence shown here is derived from an EMBL/GenBank/DDBJ whole genome shotgun (WGS) entry which is preliminary data.</text>
</comment>
<name>A0A098S6X5_9BACT</name>
<dbReference type="AlphaFoldDB" id="A0A098S6X5"/>
<dbReference type="EMBL" id="JPOS01000029">
    <property type="protein sequence ID" value="KGE87845.1"/>
    <property type="molecule type" value="Genomic_DNA"/>
</dbReference>
<reference evidence="2 3" key="1">
    <citation type="journal article" date="2014" name="Int. J. Syst. Evol. Microbiol.">
        <title>Phaeodactylibacter xiamenensis gen. nov., sp. nov., a member of the family Saprospiraceae isolated from the marine alga Phaeodactylum tricornutum.</title>
        <authorList>
            <person name="Chen Z.Jr."/>
            <person name="Lei X."/>
            <person name="Lai Q."/>
            <person name="Li Y."/>
            <person name="Zhang B."/>
            <person name="Zhang J."/>
            <person name="Zhang H."/>
            <person name="Yang L."/>
            <person name="Zheng W."/>
            <person name="Tian Y."/>
            <person name="Yu Z."/>
            <person name="Xu H.Jr."/>
            <person name="Zheng T."/>
        </authorList>
    </citation>
    <scope>NUCLEOTIDE SEQUENCE [LARGE SCALE GENOMIC DNA]</scope>
    <source>
        <strain evidence="2 3">KD52</strain>
    </source>
</reference>
<organism evidence="2 3">
    <name type="scientific">Phaeodactylibacter xiamenensis</name>
    <dbReference type="NCBI Taxonomy" id="1524460"/>
    <lineage>
        <taxon>Bacteria</taxon>
        <taxon>Pseudomonadati</taxon>
        <taxon>Bacteroidota</taxon>
        <taxon>Saprospiria</taxon>
        <taxon>Saprospirales</taxon>
        <taxon>Haliscomenobacteraceae</taxon>
        <taxon>Phaeodactylibacter</taxon>
    </lineage>
</organism>
<feature type="signal peptide" evidence="1">
    <location>
        <begin position="1"/>
        <end position="21"/>
    </location>
</feature>
<gene>
    <name evidence="2" type="ORF">IX84_11985</name>
</gene>
<feature type="chain" id="PRO_5001947704" evidence="1">
    <location>
        <begin position="22"/>
        <end position="183"/>
    </location>
</feature>
<dbReference type="RefSeq" id="WP_152605009.1">
    <property type="nucleotide sequence ID" value="NZ_JBKAGJ010000012.1"/>
</dbReference>
<keyword evidence="1" id="KW-0732">Signal</keyword>